<dbReference type="Proteomes" id="UP000222840">
    <property type="component" value="Segment"/>
</dbReference>
<organism evidence="1 2">
    <name type="scientific">Yersinia phage fHe-Yen9-01</name>
    <dbReference type="NCBI Taxonomy" id="1965363"/>
    <lineage>
        <taxon>Viruses</taxon>
        <taxon>Duplodnaviria</taxon>
        <taxon>Heunggongvirae</taxon>
        <taxon>Uroviricota</taxon>
        <taxon>Caudoviricetes</taxon>
        <taxon>Pantevenvirales</taxon>
        <taxon>Straboviridae</taxon>
        <taxon>Tevenvirinae</taxon>
        <taxon>Tegunavirus</taxon>
        <taxon>Tegunavirus fheyen901</taxon>
    </lineage>
</organism>
<keyword evidence="2" id="KW-1185">Reference proteome</keyword>
<sequence length="189" mass="21272">MLQYNEFLKESLISEAVTKADWLKVFSTMDKKDLSNESKFLDAAHKTLGINVYAPSMYKKTISAHKAHLDTYLAGSTSTKAPVKAPVKVETPKPAPALSFDTSSLVKKYKQLSSLLNDIEGDTIKLVREYDKLRNGQRMNNLETPDLYNLYLAIESLKYTQPMHKEINHMVKSANELPAAAKKYAASRK</sequence>
<evidence type="ECO:0000313" key="2">
    <source>
        <dbReference type="Proteomes" id="UP000222840"/>
    </source>
</evidence>
<evidence type="ECO:0000313" key="1">
    <source>
        <dbReference type="EMBL" id="ARB05927.1"/>
    </source>
</evidence>
<accession>A0A1V0DXQ1</accession>
<reference evidence="1 2" key="1">
    <citation type="submission" date="2017-02" db="EMBL/GenBank/DDBJ databases">
        <title>Characterization and complete genome sequence of Yersinia bacteriophage, fHe-Yen9-01.</title>
        <authorList>
            <person name="Jun J.W."/>
            <person name="Wicklund A."/>
            <person name="Skurnik M."/>
        </authorList>
    </citation>
    <scope>NUCLEOTIDE SEQUENCE [LARGE SCALE GENOMIC DNA]</scope>
</reference>
<gene>
    <name evidence="1" type="ORF">fHeYen901_154</name>
</gene>
<name>A0A1V0DXQ1_9CAUD</name>
<proteinExistence type="predicted"/>
<protein>
    <submittedName>
        <fullName evidence="1">Uncharacterized protein</fullName>
    </submittedName>
</protein>
<dbReference type="EMBL" id="KY593455">
    <property type="protein sequence ID" value="ARB05927.1"/>
    <property type="molecule type" value="Genomic_DNA"/>
</dbReference>